<keyword evidence="4" id="KW-1185">Reference proteome</keyword>
<dbReference type="EMBL" id="FXUL01000027">
    <property type="protein sequence ID" value="SMP77815.1"/>
    <property type="molecule type" value="Genomic_DNA"/>
</dbReference>
<evidence type="ECO:0000259" key="2">
    <source>
        <dbReference type="Pfam" id="PF13539"/>
    </source>
</evidence>
<evidence type="ECO:0000313" key="3">
    <source>
        <dbReference type="EMBL" id="SMP77815.1"/>
    </source>
</evidence>
<keyword evidence="1" id="KW-0732">Signal</keyword>
<keyword evidence="3" id="KW-0378">Hydrolase</keyword>
<gene>
    <name evidence="3" type="ORF">SAMN06295970_12744</name>
</gene>
<comment type="caution">
    <text evidence="3">The sequence shown here is derived from an EMBL/GenBank/DDBJ whole genome shotgun (WGS) entry which is preliminary data.</text>
</comment>
<keyword evidence="3" id="KW-0121">Carboxypeptidase</keyword>
<dbReference type="SUPFAM" id="SSF55166">
    <property type="entry name" value="Hedgehog/DD-peptidase"/>
    <property type="match status" value="1"/>
</dbReference>
<protein>
    <submittedName>
        <fullName evidence="3">D-alanyl-D-alanine carboxypeptidase</fullName>
    </submittedName>
</protein>
<dbReference type="Pfam" id="PF13539">
    <property type="entry name" value="Peptidase_M15_4"/>
    <property type="match status" value="1"/>
</dbReference>
<dbReference type="Proteomes" id="UP001158049">
    <property type="component" value="Unassembled WGS sequence"/>
</dbReference>
<dbReference type="Gene3D" id="3.30.1380.10">
    <property type="match status" value="1"/>
</dbReference>
<name>A0ABY1QS54_9BURK</name>
<feature type="signal peptide" evidence="1">
    <location>
        <begin position="1"/>
        <end position="35"/>
    </location>
</feature>
<evidence type="ECO:0000313" key="4">
    <source>
        <dbReference type="Proteomes" id="UP001158049"/>
    </source>
</evidence>
<feature type="domain" description="Peptidase M15C" evidence="2">
    <location>
        <begin position="142"/>
        <end position="225"/>
    </location>
</feature>
<dbReference type="InterPro" id="IPR009045">
    <property type="entry name" value="Zn_M74/Hedgehog-like"/>
</dbReference>
<sequence>MTARPRKRRPGRPAMRALLACLGLSMLLHPAPSLAALDAAACGRLQKSGVIGAGAPVGCDRLSVVRFPYVDFSGVHHDDGEIMVLAAVAPEVGQLFRRLHQRGFPLAHARLIDHYHGDDAASMQDNNTSAFNNRQITGGGPPSLHAYGLAIDINPLQNPFVQPDRQGVVRVSPPAATNYLNRLAARPGKPARPGMAESVKALFAEYGFTVWGGYWDAPIDYQHFQFSRGFAEKLAALPAPAARQLYLQRLDRLRRCLQPRPEASAGTTCALD</sequence>
<organism evidence="3 4">
    <name type="scientific">Noviherbaspirillum suwonense</name>
    <dbReference type="NCBI Taxonomy" id="1224511"/>
    <lineage>
        <taxon>Bacteria</taxon>
        <taxon>Pseudomonadati</taxon>
        <taxon>Pseudomonadota</taxon>
        <taxon>Betaproteobacteria</taxon>
        <taxon>Burkholderiales</taxon>
        <taxon>Oxalobacteraceae</taxon>
        <taxon>Noviherbaspirillum</taxon>
    </lineage>
</organism>
<keyword evidence="3" id="KW-0645">Protease</keyword>
<evidence type="ECO:0000256" key="1">
    <source>
        <dbReference type="SAM" id="SignalP"/>
    </source>
</evidence>
<proteinExistence type="predicted"/>
<reference evidence="3 4" key="1">
    <citation type="submission" date="2017-05" db="EMBL/GenBank/DDBJ databases">
        <authorList>
            <person name="Varghese N."/>
            <person name="Submissions S."/>
        </authorList>
    </citation>
    <scope>NUCLEOTIDE SEQUENCE [LARGE SCALE GENOMIC DNA]</scope>
    <source>
        <strain evidence="3 4">DSM 26001</strain>
    </source>
</reference>
<dbReference type="InterPro" id="IPR039561">
    <property type="entry name" value="Peptidase_M15C"/>
</dbReference>
<feature type="chain" id="PRO_5045227545" evidence="1">
    <location>
        <begin position="36"/>
        <end position="272"/>
    </location>
</feature>
<dbReference type="GO" id="GO:0004180">
    <property type="term" value="F:carboxypeptidase activity"/>
    <property type="evidence" value="ECO:0007669"/>
    <property type="project" value="UniProtKB-KW"/>
</dbReference>
<accession>A0ABY1QS54</accession>